<dbReference type="STRING" id="203124.Tery_1560"/>
<comment type="subcellular location">
    <subcellularLocation>
        <location evidence="1">Membrane</location>
        <topology evidence="1">Single-pass membrane protein</topology>
    </subcellularLocation>
</comment>
<keyword evidence="3" id="KW-1133">Transmembrane helix</keyword>
<feature type="region of interest" description="Disordered" evidence="5">
    <location>
        <begin position="176"/>
        <end position="205"/>
    </location>
</feature>
<feature type="region of interest" description="Disordered" evidence="5">
    <location>
        <begin position="230"/>
        <end position="316"/>
    </location>
</feature>
<keyword evidence="2" id="KW-0812">Transmembrane</keyword>
<proteinExistence type="predicted"/>
<feature type="compositionally biased region" description="Low complexity" evidence="5">
    <location>
        <begin position="134"/>
        <end position="150"/>
    </location>
</feature>
<dbReference type="Pfam" id="PF03544">
    <property type="entry name" value="TonB_C"/>
    <property type="match status" value="1"/>
</dbReference>
<protein>
    <submittedName>
        <fullName evidence="7">TonB family protein</fullName>
    </submittedName>
</protein>
<evidence type="ECO:0000256" key="2">
    <source>
        <dbReference type="ARBA" id="ARBA00022692"/>
    </source>
</evidence>
<dbReference type="HOGENOM" id="CLU_507067_0_0_3"/>
<dbReference type="AlphaFoldDB" id="Q115I4"/>
<dbReference type="KEGG" id="ter:Tery_1560"/>
<dbReference type="SUPFAM" id="SSF74653">
    <property type="entry name" value="TolA/TonB C-terminal domain"/>
    <property type="match status" value="1"/>
</dbReference>
<dbReference type="EMBL" id="CP000393">
    <property type="protein sequence ID" value="ABG50840.1"/>
    <property type="molecule type" value="Genomic_DNA"/>
</dbReference>
<dbReference type="RefSeq" id="WP_011611216.1">
    <property type="nucleotide sequence ID" value="NC_008312.1"/>
</dbReference>
<dbReference type="OrthoDB" id="468524at2"/>
<dbReference type="GO" id="GO:0016020">
    <property type="term" value="C:membrane"/>
    <property type="evidence" value="ECO:0007669"/>
    <property type="project" value="UniProtKB-SubCell"/>
</dbReference>
<feature type="region of interest" description="Disordered" evidence="5">
    <location>
        <begin position="339"/>
        <end position="386"/>
    </location>
</feature>
<dbReference type="eggNOG" id="COG0810">
    <property type="taxonomic scope" value="Bacteria"/>
</dbReference>
<feature type="region of interest" description="Disordered" evidence="5">
    <location>
        <begin position="93"/>
        <end position="156"/>
    </location>
</feature>
<dbReference type="InterPro" id="IPR006260">
    <property type="entry name" value="TonB/TolA_C"/>
</dbReference>
<feature type="compositionally biased region" description="Basic and acidic residues" evidence="5">
    <location>
        <begin position="270"/>
        <end position="282"/>
    </location>
</feature>
<name>Q115I4_TRIEI</name>
<feature type="compositionally biased region" description="Pro residues" evidence="5">
    <location>
        <begin position="176"/>
        <end position="203"/>
    </location>
</feature>
<feature type="domain" description="TonB C-terminal" evidence="6">
    <location>
        <begin position="462"/>
        <end position="518"/>
    </location>
</feature>
<evidence type="ECO:0000256" key="5">
    <source>
        <dbReference type="SAM" id="MobiDB-lite"/>
    </source>
</evidence>
<sequence>MSNFSSLELDQPIEKSYVINSLRQPIWIALLTSVIIHTVLGVNLPKLSLFSKKAKLPPTVGFVELTPEQLERLPQPEEPEITFSEMPVPENFSPVAPPTPSEVPFVAEPPSSELPTIPLDPSDYNLPELPPLDPTNLSSPLPSVSTPSVSRLPKNSLPSEFSYNSPIPSIAPLPIAPRYQPTPPNTIPPLIPTFQPKPKPPQIPEQNQINEYQIRQNLKLTDDVYESGLSRRPTLEIDPTNGTSVNGTSVGENSTKKSYLDGLQKPPQRYQDKVKNQQDKVKNQNAMNNKEEDDTNNVQPLKTPLPPDPTKKNRLREAPIVTQLREGKTIKEIVQETQKEKVVATPKLSKAPKSEPVALTPKPSPTPEKAEEPKKDLPSNNFEQLQQQKVTDASPLLQPQPEFKGSLLQKLRQKKLTNATVNEESQSRETSVDAALAYANWAIELGVGKEISTHAKAIPDIYPEAACEQKLEGKALVGVLVDPDGSISKGPKLLIESGFPILDNAALDAVSKESFDSSNKPKLYRYEFDFDSSNCTS</sequence>
<dbReference type="GO" id="GO:0055085">
    <property type="term" value="P:transmembrane transport"/>
    <property type="evidence" value="ECO:0007669"/>
    <property type="project" value="InterPro"/>
</dbReference>
<reference evidence="7" key="1">
    <citation type="submission" date="2006-06" db="EMBL/GenBank/DDBJ databases">
        <title>Complete sequence of Trichodesmium erythraeum IMS101.</title>
        <authorList>
            <consortium name="US DOE Joint Genome Institute"/>
            <person name="Copeland A."/>
            <person name="Lucas S."/>
            <person name="Lapidus A."/>
            <person name="Barry K."/>
            <person name="Detter J.C."/>
            <person name="Glavina del Rio T."/>
            <person name="Hammon N."/>
            <person name="Israni S."/>
            <person name="Dalin E."/>
            <person name="Tice H."/>
            <person name="Pitluck S."/>
            <person name="Kiss H."/>
            <person name="Munk A.C."/>
            <person name="Brettin T."/>
            <person name="Bruce D."/>
            <person name="Han C."/>
            <person name="Tapia R."/>
            <person name="Gilna P."/>
            <person name="Schmutz J."/>
            <person name="Larimer F."/>
            <person name="Land M."/>
            <person name="Hauser L."/>
            <person name="Kyrpides N."/>
            <person name="Kim E."/>
            <person name="Richardson P."/>
        </authorList>
    </citation>
    <scope>NUCLEOTIDE SEQUENCE [LARGE SCALE GENOMIC DNA]</scope>
    <source>
        <strain evidence="7">IMS101</strain>
    </source>
</reference>
<dbReference type="InterPro" id="IPR037682">
    <property type="entry name" value="TonB_C"/>
</dbReference>
<keyword evidence="4" id="KW-0472">Membrane</keyword>
<evidence type="ECO:0000256" key="1">
    <source>
        <dbReference type="ARBA" id="ARBA00004167"/>
    </source>
</evidence>
<feature type="compositionally biased region" description="Basic and acidic residues" evidence="5">
    <location>
        <begin position="368"/>
        <end position="377"/>
    </location>
</feature>
<evidence type="ECO:0000256" key="3">
    <source>
        <dbReference type="ARBA" id="ARBA00022989"/>
    </source>
</evidence>
<organism evidence="7">
    <name type="scientific">Trichodesmium erythraeum (strain IMS101)</name>
    <dbReference type="NCBI Taxonomy" id="203124"/>
    <lineage>
        <taxon>Bacteria</taxon>
        <taxon>Bacillati</taxon>
        <taxon>Cyanobacteriota</taxon>
        <taxon>Cyanophyceae</taxon>
        <taxon>Oscillatoriophycideae</taxon>
        <taxon>Oscillatoriales</taxon>
        <taxon>Microcoleaceae</taxon>
        <taxon>Trichodesmium</taxon>
    </lineage>
</organism>
<dbReference type="NCBIfam" id="TIGR01352">
    <property type="entry name" value="tonB_Cterm"/>
    <property type="match status" value="1"/>
</dbReference>
<evidence type="ECO:0000259" key="6">
    <source>
        <dbReference type="Pfam" id="PF03544"/>
    </source>
</evidence>
<feature type="compositionally biased region" description="Polar residues" evidence="5">
    <location>
        <begin position="240"/>
        <end position="253"/>
    </location>
</feature>
<gene>
    <name evidence="7" type="ordered locus">Tery_1560</name>
</gene>
<accession>Q115I4</accession>
<evidence type="ECO:0000256" key="4">
    <source>
        <dbReference type="ARBA" id="ARBA00023136"/>
    </source>
</evidence>
<dbReference type="Gene3D" id="3.30.1150.10">
    <property type="match status" value="1"/>
</dbReference>
<evidence type="ECO:0000313" key="7">
    <source>
        <dbReference type="EMBL" id="ABG50840.1"/>
    </source>
</evidence>